<accession>A0ABM8Z173</accession>
<name>A0ABM8Z173_9PROT</name>
<protein>
    <submittedName>
        <fullName evidence="1">Uncharacterized protein</fullName>
    </submittedName>
</protein>
<dbReference type="EMBL" id="OU912926">
    <property type="protein sequence ID" value="CAG9933642.1"/>
    <property type="molecule type" value="Genomic_DNA"/>
</dbReference>
<reference evidence="1 2" key="1">
    <citation type="submission" date="2021-10" db="EMBL/GenBank/DDBJ databases">
        <authorList>
            <person name="Koch H."/>
        </authorList>
    </citation>
    <scope>NUCLEOTIDE SEQUENCE [LARGE SCALE GENOMIC DNA]</scope>
    <source>
        <strain evidence="1">6680</strain>
    </source>
</reference>
<sequence length="30" mass="3183">MAKVAELVDALDLGSSAARRESSSLSFRTN</sequence>
<gene>
    <name evidence="1" type="ORF">NTG6680_2393</name>
</gene>
<evidence type="ECO:0000313" key="2">
    <source>
        <dbReference type="Proteomes" id="UP000839052"/>
    </source>
</evidence>
<evidence type="ECO:0000313" key="1">
    <source>
        <dbReference type="EMBL" id="CAG9933642.1"/>
    </source>
</evidence>
<organism evidence="1 2">
    <name type="scientific">Candidatus Nitrotoga arctica</name>
    <dbReference type="NCBI Taxonomy" id="453162"/>
    <lineage>
        <taxon>Bacteria</taxon>
        <taxon>Pseudomonadati</taxon>
        <taxon>Pseudomonadota</taxon>
        <taxon>Betaproteobacteria</taxon>
        <taxon>Nitrosomonadales</taxon>
        <taxon>Gallionellaceae</taxon>
        <taxon>Candidatus Nitrotoga</taxon>
    </lineage>
</organism>
<proteinExistence type="predicted"/>
<keyword evidence="2" id="KW-1185">Reference proteome</keyword>
<dbReference type="Proteomes" id="UP000839052">
    <property type="component" value="Chromosome"/>
</dbReference>